<dbReference type="EMBL" id="FOOK01000006">
    <property type="protein sequence ID" value="SFF83309.1"/>
    <property type="molecule type" value="Genomic_DNA"/>
</dbReference>
<proteinExistence type="predicted"/>
<keyword evidence="2" id="KW-1185">Reference proteome</keyword>
<dbReference type="Proteomes" id="UP000198661">
    <property type="component" value="Unassembled WGS sequence"/>
</dbReference>
<gene>
    <name evidence="1" type="ORF">SAMN04488025_10659</name>
</gene>
<dbReference type="RefSeq" id="WP_218154413.1">
    <property type="nucleotide sequence ID" value="NZ_FOOK01000006.1"/>
</dbReference>
<protein>
    <submittedName>
        <fullName evidence="1">Uncharacterized protein</fullName>
    </submittedName>
</protein>
<evidence type="ECO:0000313" key="1">
    <source>
        <dbReference type="EMBL" id="SFF83309.1"/>
    </source>
</evidence>
<accession>A0A1I2LXW6</accession>
<organism evidence="1 2">
    <name type="scientific">Planifilum fulgidum</name>
    <dbReference type="NCBI Taxonomy" id="201973"/>
    <lineage>
        <taxon>Bacteria</taxon>
        <taxon>Bacillati</taxon>
        <taxon>Bacillota</taxon>
        <taxon>Bacilli</taxon>
        <taxon>Bacillales</taxon>
        <taxon>Thermoactinomycetaceae</taxon>
        <taxon>Planifilum</taxon>
    </lineage>
</organism>
<evidence type="ECO:0000313" key="2">
    <source>
        <dbReference type="Proteomes" id="UP000198661"/>
    </source>
</evidence>
<dbReference type="AlphaFoldDB" id="A0A1I2LXW6"/>
<reference evidence="2" key="1">
    <citation type="submission" date="2016-10" db="EMBL/GenBank/DDBJ databases">
        <authorList>
            <person name="Varghese N."/>
            <person name="Submissions S."/>
        </authorList>
    </citation>
    <scope>NUCLEOTIDE SEQUENCE [LARGE SCALE GENOMIC DNA]</scope>
    <source>
        <strain evidence="2">DSM 44945</strain>
    </source>
</reference>
<sequence>MAHSEFIQVKRLRGELLLSQKRNHWGCTLTTKELIFQKPHLSYHLLLDDIIGIVPFHPKHGPGAEGWISPWETPDPSASTYKITANRLTIIRRSGAVRRGQTDLILPLNQRFLRYFREHTDFTALPTKVHL</sequence>
<name>A0A1I2LXW6_9BACL</name>